<keyword evidence="8" id="KW-0963">Cytoplasm</keyword>
<evidence type="ECO:0000256" key="1">
    <source>
        <dbReference type="ARBA" id="ARBA00009427"/>
    </source>
</evidence>
<dbReference type="Proteomes" id="UP000075391">
    <property type="component" value="Unassembled WGS sequence"/>
</dbReference>
<dbReference type="GO" id="GO:0036431">
    <property type="term" value="F:dCMP kinase activity"/>
    <property type="evidence" value="ECO:0007669"/>
    <property type="project" value="InterPro"/>
</dbReference>
<keyword evidence="5 8" id="KW-0067">ATP-binding</keyword>
<dbReference type="AlphaFoldDB" id="A0A150WKQ7"/>
<comment type="catalytic activity">
    <reaction evidence="7 8">
        <text>CMP + ATP = CDP + ADP</text>
        <dbReference type="Rhea" id="RHEA:11600"/>
        <dbReference type="ChEBI" id="CHEBI:30616"/>
        <dbReference type="ChEBI" id="CHEBI:58069"/>
        <dbReference type="ChEBI" id="CHEBI:60377"/>
        <dbReference type="ChEBI" id="CHEBI:456216"/>
        <dbReference type="EC" id="2.7.4.25"/>
    </reaction>
</comment>
<comment type="catalytic activity">
    <reaction evidence="6 8">
        <text>dCMP + ATP = dCDP + ADP</text>
        <dbReference type="Rhea" id="RHEA:25094"/>
        <dbReference type="ChEBI" id="CHEBI:30616"/>
        <dbReference type="ChEBI" id="CHEBI:57566"/>
        <dbReference type="ChEBI" id="CHEBI:58593"/>
        <dbReference type="ChEBI" id="CHEBI:456216"/>
        <dbReference type="EC" id="2.7.4.25"/>
    </reaction>
</comment>
<dbReference type="NCBIfam" id="TIGR00017">
    <property type="entry name" value="cmk"/>
    <property type="match status" value="1"/>
</dbReference>
<dbReference type="EC" id="2.7.4.25" evidence="8"/>
<reference evidence="10 11" key="1">
    <citation type="submission" date="2016-03" db="EMBL/GenBank/DDBJ databases">
        <authorList>
            <person name="Ploux O."/>
        </authorList>
    </citation>
    <scope>NUCLEOTIDE SEQUENCE [LARGE SCALE GENOMIC DNA]</scope>
    <source>
        <strain evidence="10 11">BER2</strain>
    </source>
</reference>
<comment type="subcellular location">
    <subcellularLocation>
        <location evidence="8">Cytoplasm</location>
    </subcellularLocation>
</comment>
<dbReference type="Gene3D" id="3.40.50.300">
    <property type="entry name" value="P-loop containing nucleotide triphosphate hydrolases"/>
    <property type="match status" value="1"/>
</dbReference>
<evidence type="ECO:0000256" key="2">
    <source>
        <dbReference type="ARBA" id="ARBA00022679"/>
    </source>
</evidence>
<dbReference type="InterPro" id="IPR003136">
    <property type="entry name" value="Cytidylate_kin"/>
</dbReference>
<dbReference type="CDD" id="cd02020">
    <property type="entry name" value="CMPK"/>
    <property type="match status" value="1"/>
</dbReference>
<dbReference type="RefSeq" id="WP_063243490.1">
    <property type="nucleotide sequence ID" value="NZ_CP168967.1"/>
</dbReference>
<dbReference type="HAMAP" id="MF_00238">
    <property type="entry name" value="Cytidyl_kinase_type1"/>
    <property type="match status" value="1"/>
</dbReference>
<dbReference type="PANTHER" id="PTHR21299:SF2">
    <property type="entry name" value="CYTIDYLATE KINASE"/>
    <property type="match status" value="1"/>
</dbReference>
<evidence type="ECO:0000256" key="5">
    <source>
        <dbReference type="ARBA" id="ARBA00022840"/>
    </source>
</evidence>
<dbReference type="InterPro" id="IPR027417">
    <property type="entry name" value="P-loop_NTPase"/>
</dbReference>
<gene>
    <name evidence="8" type="primary">cmk</name>
    <name evidence="10" type="ORF">AZI85_03580</name>
</gene>
<sequence length="217" mass="23947">MGMVITIDGPAASGKSSVSRELARRLGWQWVSTGAFYRGLAFAALQLQIDLDDVKSLTDLTHNPVWSVRMEHDRTKVFFKDQDVTDLIAHEDVGNFASKVSHYPEVRKALLEAQRNCSSGPQGLVAEGRDCGTVVFPEAEAKVYLTANSEHRAARRAAELGLAQDDMVKAQQQRDHQDSTRKVAPMAVPDDALVVDTTALNLEQVVDKVVEYVKNKI</sequence>
<keyword evidence="3 8" id="KW-0547">Nucleotide-binding</keyword>
<keyword evidence="2 8" id="KW-0808">Transferase</keyword>
<proteinExistence type="inferred from homology"/>
<dbReference type="InterPro" id="IPR011994">
    <property type="entry name" value="Cytidylate_kinase_dom"/>
</dbReference>
<evidence type="ECO:0000256" key="6">
    <source>
        <dbReference type="ARBA" id="ARBA00047615"/>
    </source>
</evidence>
<dbReference type="GO" id="GO:0006220">
    <property type="term" value="P:pyrimidine nucleotide metabolic process"/>
    <property type="evidence" value="ECO:0007669"/>
    <property type="project" value="UniProtKB-UniRule"/>
</dbReference>
<dbReference type="GO" id="GO:0005524">
    <property type="term" value="F:ATP binding"/>
    <property type="evidence" value="ECO:0007669"/>
    <property type="project" value="UniProtKB-UniRule"/>
</dbReference>
<dbReference type="OrthoDB" id="5292579at2"/>
<evidence type="ECO:0000313" key="10">
    <source>
        <dbReference type="EMBL" id="KYG64508.1"/>
    </source>
</evidence>
<evidence type="ECO:0000256" key="3">
    <source>
        <dbReference type="ARBA" id="ARBA00022741"/>
    </source>
</evidence>
<keyword evidence="4 8" id="KW-0418">Kinase</keyword>
<evidence type="ECO:0000256" key="8">
    <source>
        <dbReference type="HAMAP-Rule" id="MF_00238"/>
    </source>
</evidence>
<evidence type="ECO:0000256" key="4">
    <source>
        <dbReference type="ARBA" id="ARBA00022777"/>
    </source>
</evidence>
<dbReference type="Pfam" id="PF02224">
    <property type="entry name" value="Cytidylate_kin"/>
    <property type="match status" value="1"/>
</dbReference>
<protein>
    <recommendedName>
        <fullName evidence="8">Cytidylate kinase</fullName>
        <shortName evidence="8">CK</shortName>
        <ecNumber evidence="8">2.7.4.25</ecNumber>
    </recommendedName>
    <alternativeName>
        <fullName evidence="8">Cytidine monophosphate kinase</fullName>
        <shortName evidence="8">CMP kinase</shortName>
    </alternativeName>
</protein>
<evidence type="ECO:0000256" key="7">
    <source>
        <dbReference type="ARBA" id="ARBA00048478"/>
    </source>
</evidence>
<comment type="similarity">
    <text evidence="1 8">Belongs to the cytidylate kinase family. Type 1 subfamily.</text>
</comment>
<dbReference type="PANTHER" id="PTHR21299">
    <property type="entry name" value="CYTIDYLATE KINASE/PANTOATE-BETA-ALANINE LIGASE"/>
    <property type="match status" value="1"/>
</dbReference>
<comment type="caution">
    <text evidence="10">The sequence shown here is derived from an EMBL/GenBank/DDBJ whole genome shotgun (WGS) entry which is preliminary data.</text>
</comment>
<evidence type="ECO:0000259" key="9">
    <source>
        <dbReference type="Pfam" id="PF02224"/>
    </source>
</evidence>
<feature type="domain" description="Cytidylate kinase" evidence="9">
    <location>
        <begin position="5"/>
        <end position="214"/>
    </location>
</feature>
<dbReference type="GO" id="GO:0015949">
    <property type="term" value="P:nucleobase-containing small molecule interconversion"/>
    <property type="evidence" value="ECO:0007669"/>
    <property type="project" value="TreeGrafter"/>
</dbReference>
<name>A0A150WKQ7_BDEBC</name>
<dbReference type="GO" id="GO:0005829">
    <property type="term" value="C:cytosol"/>
    <property type="evidence" value="ECO:0007669"/>
    <property type="project" value="TreeGrafter"/>
</dbReference>
<feature type="binding site" evidence="8">
    <location>
        <begin position="9"/>
        <end position="17"/>
    </location>
    <ligand>
        <name>ATP</name>
        <dbReference type="ChEBI" id="CHEBI:30616"/>
    </ligand>
</feature>
<organism evidence="10 11">
    <name type="scientific">Bdellovibrio bacteriovorus</name>
    <dbReference type="NCBI Taxonomy" id="959"/>
    <lineage>
        <taxon>Bacteria</taxon>
        <taxon>Pseudomonadati</taxon>
        <taxon>Bdellovibrionota</taxon>
        <taxon>Bdellovibrionia</taxon>
        <taxon>Bdellovibrionales</taxon>
        <taxon>Pseudobdellovibrionaceae</taxon>
        <taxon>Bdellovibrio</taxon>
    </lineage>
</organism>
<dbReference type="EMBL" id="LUKF01000012">
    <property type="protein sequence ID" value="KYG64508.1"/>
    <property type="molecule type" value="Genomic_DNA"/>
</dbReference>
<dbReference type="GO" id="GO:0036430">
    <property type="term" value="F:CMP kinase activity"/>
    <property type="evidence" value="ECO:0007669"/>
    <property type="project" value="RHEA"/>
</dbReference>
<dbReference type="SUPFAM" id="SSF52540">
    <property type="entry name" value="P-loop containing nucleoside triphosphate hydrolases"/>
    <property type="match status" value="1"/>
</dbReference>
<evidence type="ECO:0000313" key="11">
    <source>
        <dbReference type="Proteomes" id="UP000075391"/>
    </source>
</evidence>
<accession>A0A150WKQ7</accession>